<dbReference type="InterPro" id="IPR036890">
    <property type="entry name" value="HATPase_C_sf"/>
</dbReference>
<proteinExistence type="predicted"/>
<dbReference type="InterPro" id="IPR050267">
    <property type="entry name" value="Anti-sigma-factor_SerPK"/>
</dbReference>
<sequence>MRPLGFASDQIEDGELAVSELATNAYTYASPTGRVSAAEQELWIWARICPTPELVVSIFDTQRETWPVIRDAELLDEHGKGLSIVAAVSAGTGTHLTRSRLTAAPGKCVWFTLALPTPWQMIDQAPTPTLAACQLSDALKARGISTSYRREDSGATVLSTRSLSIWIGSKTFTWHDGHRYTRQSLIDLQETAERITSHHETHPSVSPA</sequence>
<dbReference type="PANTHER" id="PTHR35526">
    <property type="entry name" value="ANTI-SIGMA-F FACTOR RSBW-RELATED"/>
    <property type="match status" value="1"/>
</dbReference>
<dbReference type="AlphaFoldDB" id="A0A7Y9EQ09"/>
<evidence type="ECO:0000313" key="2">
    <source>
        <dbReference type="Proteomes" id="UP000529783"/>
    </source>
</evidence>
<protein>
    <recommendedName>
        <fullName evidence="3">ATP-binding protein</fullName>
    </recommendedName>
</protein>
<evidence type="ECO:0008006" key="3">
    <source>
        <dbReference type="Google" id="ProtNLM"/>
    </source>
</evidence>
<dbReference type="Proteomes" id="UP000529783">
    <property type="component" value="Unassembled WGS sequence"/>
</dbReference>
<dbReference type="Gene3D" id="3.30.565.10">
    <property type="entry name" value="Histidine kinase-like ATPase, C-terminal domain"/>
    <property type="match status" value="1"/>
</dbReference>
<keyword evidence="2" id="KW-1185">Reference proteome</keyword>
<accession>A0A7Y9EQ09</accession>
<reference evidence="1 2" key="1">
    <citation type="submission" date="2020-07" db="EMBL/GenBank/DDBJ databases">
        <title>Sequencing the genomes of 1000 actinobacteria strains.</title>
        <authorList>
            <person name="Klenk H.-P."/>
        </authorList>
    </citation>
    <scope>NUCLEOTIDE SEQUENCE [LARGE SCALE GENOMIC DNA]</scope>
    <source>
        <strain evidence="1 2">DSM 40398</strain>
    </source>
</reference>
<evidence type="ECO:0000313" key="1">
    <source>
        <dbReference type="EMBL" id="NYD51792.1"/>
    </source>
</evidence>
<organism evidence="1 2">
    <name type="scientific">Actinomadura luteofluorescens</name>
    <dbReference type="NCBI Taxonomy" id="46163"/>
    <lineage>
        <taxon>Bacteria</taxon>
        <taxon>Bacillati</taxon>
        <taxon>Actinomycetota</taxon>
        <taxon>Actinomycetes</taxon>
        <taxon>Streptosporangiales</taxon>
        <taxon>Thermomonosporaceae</taxon>
        <taxon>Actinomadura</taxon>
    </lineage>
</organism>
<dbReference type="PANTHER" id="PTHR35526:SF3">
    <property type="entry name" value="ANTI-SIGMA-F FACTOR RSBW"/>
    <property type="match status" value="1"/>
</dbReference>
<dbReference type="EMBL" id="JACCBA010000001">
    <property type="protein sequence ID" value="NYD51792.1"/>
    <property type="molecule type" value="Genomic_DNA"/>
</dbReference>
<comment type="caution">
    <text evidence="1">The sequence shown here is derived from an EMBL/GenBank/DDBJ whole genome shotgun (WGS) entry which is preliminary data.</text>
</comment>
<name>A0A7Y9EQ09_9ACTN</name>
<gene>
    <name evidence="1" type="ORF">BJY14_007775</name>
</gene>